<evidence type="ECO:0000313" key="1">
    <source>
        <dbReference type="EMBL" id="QQP51780.1"/>
    </source>
</evidence>
<dbReference type="OrthoDB" id="10682065at2759"/>
<sequence>MHRNIELQMNYIKLSGILKKLHESIDDCNEFIQKNSDNGISKDNYVRIGKQADEI</sequence>
<proteinExistence type="predicted"/>
<protein>
    <submittedName>
        <fullName evidence="1">Uncharacterized protein</fullName>
    </submittedName>
</protein>
<accession>A0A7T8HLS0</accession>
<reference evidence="2" key="1">
    <citation type="submission" date="2021-01" db="EMBL/GenBank/DDBJ databases">
        <title>Caligus Genome Assembly.</title>
        <authorList>
            <person name="Gallardo-Escarate C."/>
        </authorList>
    </citation>
    <scope>NUCLEOTIDE SEQUENCE [LARGE SCALE GENOMIC DNA]</scope>
</reference>
<organism evidence="1 2">
    <name type="scientific">Caligus rogercresseyi</name>
    <name type="common">Sea louse</name>
    <dbReference type="NCBI Taxonomy" id="217165"/>
    <lineage>
        <taxon>Eukaryota</taxon>
        <taxon>Metazoa</taxon>
        <taxon>Ecdysozoa</taxon>
        <taxon>Arthropoda</taxon>
        <taxon>Crustacea</taxon>
        <taxon>Multicrustacea</taxon>
        <taxon>Hexanauplia</taxon>
        <taxon>Copepoda</taxon>
        <taxon>Siphonostomatoida</taxon>
        <taxon>Caligidae</taxon>
        <taxon>Caligus</taxon>
    </lineage>
</organism>
<dbReference type="Proteomes" id="UP000595437">
    <property type="component" value="Chromosome 8"/>
</dbReference>
<dbReference type="AlphaFoldDB" id="A0A7T8HLS0"/>
<evidence type="ECO:0000313" key="2">
    <source>
        <dbReference type="Proteomes" id="UP000595437"/>
    </source>
</evidence>
<dbReference type="EMBL" id="CP045897">
    <property type="protein sequence ID" value="QQP51780.1"/>
    <property type="molecule type" value="Genomic_DNA"/>
</dbReference>
<keyword evidence="2" id="KW-1185">Reference proteome</keyword>
<feature type="non-terminal residue" evidence="1">
    <location>
        <position position="55"/>
    </location>
</feature>
<gene>
    <name evidence="1" type="ORF">FKW44_013228</name>
</gene>
<name>A0A7T8HLS0_CALRO</name>